<dbReference type="GO" id="GO:0047196">
    <property type="term" value="F:long-chain-alcohol O-fatty-acyltransferase activity"/>
    <property type="evidence" value="ECO:0007669"/>
    <property type="project" value="UniProtKB-EC"/>
</dbReference>
<dbReference type="AlphaFoldDB" id="A0AAW2I8H5"/>
<sequence length="844" mass="94464">MSYDYLRSAPIRRLHHPLEESPIWRILGSAITSVFAVAIGLPFLLAFFFLLPACLSVRWLLLLIHWNRRGSHSGHGPESVRGNDSRWLGAAWTSSVIHAVLVFEANDKLNVENFRHLLLTRVIPLYPRLTRRPISLPLSAGIGHCWLQDSEFSIDRHVFAGPSLTSEKDLQSYISKLLKDGLPQDKPPWEFHILQPFGEEKDTVAVLRVHQSVADGTALLRVLCQSLADSQEIEIPHGPTFGSYSFCINVFRACIVGPLSLLVWLFFSAEDCNILTRRSAWTGSLTVTWSASITLPKVIRIKQVTRSTVNCVLLSALAGALRRFLQGCGVKHPPDIKAVLPMDLRNPASSRRLSSRLGNKSSPVFVSLPVAVEGCVPRLWATRKTLDSLRNSADPVILYVATTALMSVGPASVARDLIDSITDKASLQFSSLPGPTSEIYVGGQTLKAIYPLLPAQAKLGISITAITYADQVFVSVIAERALGPAAELILEYLEDQIEVLWNLLLHRRVPGEARNATTYTHFDASESSAEDIASRLSFVQQEVQRISESSENEDDENLYSLRAEFSELVGELKRRHSLNEIDELDVLRRPRRRALSGTTTKKQMNSTVSTLMSRMDYSTVERGEELTELKEKDNDDAEIKEVVCFLADNAQSMENQDVFYSKIRLPTKMRNKLDAEGIDCNSDMAEGFPNHVYINRSDQDNQEKGNGENCNASLAKPNVSSLEIVLERTKHAKYQSKPGQDEMRGKAHENTNVLKRNALESAWHERGNAPIELSHEPNTDDQTKYLGPISTDLRDLYCSNYLQHKLEMLKREKNRLEREMIVPDYGRDCFDDPEDADIAGGVLI</sequence>
<reference evidence="10" key="1">
    <citation type="journal article" date="2024" name="Gigascience">
        <title>Chromosome-level genome of the poultry shaft louse Menopon gallinae provides insight into the host-switching and adaptive evolution of parasitic lice.</title>
        <authorList>
            <person name="Xu Y."/>
            <person name="Ma L."/>
            <person name="Liu S."/>
            <person name="Liang Y."/>
            <person name="Liu Q."/>
            <person name="He Z."/>
            <person name="Tian L."/>
            <person name="Duan Y."/>
            <person name="Cai W."/>
            <person name="Li H."/>
            <person name="Song F."/>
        </authorList>
    </citation>
    <scope>NUCLEOTIDE SEQUENCE</scope>
    <source>
        <strain evidence="10">Cailab_2023a</strain>
    </source>
</reference>
<keyword evidence="4" id="KW-0012">Acyltransferase</keyword>
<dbReference type="PANTHER" id="PTHR31650">
    <property type="entry name" value="O-ACYLTRANSFERASE (WSD1-LIKE) FAMILY PROTEIN"/>
    <property type="match status" value="1"/>
</dbReference>
<evidence type="ECO:0000256" key="3">
    <source>
        <dbReference type="ARBA" id="ARBA00022679"/>
    </source>
</evidence>
<proteinExistence type="inferred from homology"/>
<dbReference type="EMBL" id="JARGDH010000001">
    <property type="protein sequence ID" value="KAL0278196.1"/>
    <property type="molecule type" value="Genomic_DNA"/>
</dbReference>
<dbReference type="InterPro" id="IPR004255">
    <property type="entry name" value="O-acyltransferase_WSD1_N"/>
</dbReference>
<evidence type="ECO:0008006" key="11">
    <source>
        <dbReference type="Google" id="ProtNLM"/>
    </source>
</evidence>
<keyword evidence="3" id="KW-0808">Transferase</keyword>
<evidence type="ECO:0000256" key="1">
    <source>
        <dbReference type="ARBA" id="ARBA00004771"/>
    </source>
</evidence>
<evidence type="ECO:0000256" key="7">
    <source>
        <dbReference type="ARBA" id="ARBA00048109"/>
    </source>
</evidence>
<dbReference type="Pfam" id="PF03007">
    <property type="entry name" value="WS_DGAT_cat"/>
    <property type="match status" value="1"/>
</dbReference>
<dbReference type="GO" id="GO:0004144">
    <property type="term" value="F:diacylglycerol O-acyltransferase activity"/>
    <property type="evidence" value="ECO:0007669"/>
    <property type="project" value="UniProtKB-EC"/>
</dbReference>
<protein>
    <recommendedName>
        <fullName evidence="11">Diacylglycerol O-acyltransferase</fullName>
    </recommendedName>
</protein>
<dbReference type="GO" id="GO:0005886">
    <property type="term" value="C:plasma membrane"/>
    <property type="evidence" value="ECO:0007669"/>
    <property type="project" value="TreeGrafter"/>
</dbReference>
<dbReference type="InterPro" id="IPR045034">
    <property type="entry name" value="O-acyltransferase_WSD1-like"/>
</dbReference>
<comment type="catalytic activity">
    <reaction evidence="6">
        <text>a long chain fatty alcohol + a fatty acyl-CoA = a long-chain alcohol wax ester + CoA</text>
        <dbReference type="Rhea" id="RHEA:38443"/>
        <dbReference type="ChEBI" id="CHEBI:17135"/>
        <dbReference type="ChEBI" id="CHEBI:57287"/>
        <dbReference type="ChEBI" id="CHEBI:77636"/>
        <dbReference type="ChEBI" id="CHEBI:235323"/>
        <dbReference type="EC" id="2.3.1.75"/>
    </reaction>
</comment>
<evidence type="ECO:0000256" key="4">
    <source>
        <dbReference type="ARBA" id="ARBA00023315"/>
    </source>
</evidence>
<comment type="similarity">
    <text evidence="5">In the N-terminal section; belongs to the long-chain O-acyltransferase family.</text>
</comment>
<evidence type="ECO:0000256" key="5">
    <source>
        <dbReference type="ARBA" id="ARBA00024360"/>
    </source>
</evidence>
<accession>A0AAW2I8H5</accession>
<dbReference type="GO" id="GO:0019432">
    <property type="term" value="P:triglyceride biosynthetic process"/>
    <property type="evidence" value="ECO:0007669"/>
    <property type="project" value="TreeGrafter"/>
</dbReference>
<evidence type="ECO:0000313" key="10">
    <source>
        <dbReference type="EMBL" id="KAL0278196.1"/>
    </source>
</evidence>
<dbReference type="Pfam" id="PF06974">
    <property type="entry name" value="WS_DGAT_C"/>
    <property type="match status" value="1"/>
</dbReference>
<feature type="domain" description="O-acyltransferase WSD1 C-terminal" evidence="9">
    <location>
        <begin position="358"/>
        <end position="499"/>
    </location>
</feature>
<gene>
    <name evidence="10" type="ORF">PYX00_000085</name>
</gene>
<evidence type="ECO:0000259" key="9">
    <source>
        <dbReference type="Pfam" id="PF06974"/>
    </source>
</evidence>
<organism evidence="10">
    <name type="scientific">Menopon gallinae</name>
    <name type="common">poultry shaft louse</name>
    <dbReference type="NCBI Taxonomy" id="328185"/>
    <lineage>
        <taxon>Eukaryota</taxon>
        <taxon>Metazoa</taxon>
        <taxon>Ecdysozoa</taxon>
        <taxon>Arthropoda</taxon>
        <taxon>Hexapoda</taxon>
        <taxon>Insecta</taxon>
        <taxon>Pterygota</taxon>
        <taxon>Neoptera</taxon>
        <taxon>Paraneoptera</taxon>
        <taxon>Psocodea</taxon>
        <taxon>Troctomorpha</taxon>
        <taxon>Phthiraptera</taxon>
        <taxon>Amblycera</taxon>
        <taxon>Menoponidae</taxon>
        <taxon>Menopon</taxon>
    </lineage>
</organism>
<name>A0AAW2I8H5_9NEOP</name>
<comment type="pathway">
    <text evidence="2">Lipid metabolism.</text>
</comment>
<comment type="caution">
    <text evidence="10">The sequence shown here is derived from an EMBL/GenBank/DDBJ whole genome shotgun (WGS) entry which is preliminary data.</text>
</comment>
<dbReference type="InterPro" id="IPR009721">
    <property type="entry name" value="O-acyltransferase_WSD1_C"/>
</dbReference>
<evidence type="ECO:0000256" key="6">
    <source>
        <dbReference type="ARBA" id="ARBA00047604"/>
    </source>
</evidence>
<feature type="domain" description="O-acyltransferase WSD1-like N-terminal" evidence="8">
    <location>
        <begin position="100"/>
        <end position="231"/>
    </location>
</feature>
<evidence type="ECO:0000259" key="8">
    <source>
        <dbReference type="Pfam" id="PF03007"/>
    </source>
</evidence>
<dbReference type="PANTHER" id="PTHR31650:SF1">
    <property type="entry name" value="WAX ESTER SYNTHASE_DIACYLGLYCEROL ACYLTRANSFERASE 4-RELATED"/>
    <property type="match status" value="1"/>
</dbReference>
<comment type="pathway">
    <text evidence="1">Glycerolipid metabolism; triacylglycerol biosynthesis.</text>
</comment>
<comment type="catalytic activity">
    <reaction evidence="7">
        <text>an acyl-CoA + a 1,2-diacyl-sn-glycerol = a triacyl-sn-glycerol + CoA</text>
        <dbReference type="Rhea" id="RHEA:10868"/>
        <dbReference type="ChEBI" id="CHEBI:17815"/>
        <dbReference type="ChEBI" id="CHEBI:57287"/>
        <dbReference type="ChEBI" id="CHEBI:58342"/>
        <dbReference type="ChEBI" id="CHEBI:64615"/>
        <dbReference type="EC" id="2.3.1.20"/>
    </reaction>
</comment>
<evidence type="ECO:0000256" key="2">
    <source>
        <dbReference type="ARBA" id="ARBA00005189"/>
    </source>
</evidence>